<keyword evidence="6" id="KW-0175">Coiled coil</keyword>
<keyword evidence="4 10" id="KW-0809">Transit peptide</keyword>
<sequence>MTRVVRPSCTCPHRSSKSFVFLPPARIKFRLAGTKAAVEPREEGAERSWPSSTRESLPEPENTPSSSTLHQPPTPLDQPSARLTSTSSADAKSLGADTRNKVRTQASNQEQRGASSRFALNSPIVTAMTSKYITLEVKARLTEWSTSVMQHSKQVAQGAEKQLVDLGLKVNQMTGYQEVERLKALVFQKEDELQKLRESARGIKAAYEEAVSARSAAQRDVNSLLERKHSWTDADVSRFTSLVRADHASTHAVASTSVQLKESEIAVDKAFSDLMQTILQRYHEEQVWSDKIRSVSTWANLIGLALNLVIFVGAVAVVEPWKRRRLVERLEERMAGMMEKVDRRLGGVESHLLNVAALETARDLPQDLDFKEGLESSMVGSSLSVQEKAIGTSESPLGSSKPDSLATLPTPFFLTDSIRGLPPYLDVVAQPSQERDLAVAGLAGAIAATTLMTLGRWLFSR</sequence>
<reference evidence="12 13" key="1">
    <citation type="journal article" date="2024" name="bioRxiv">
        <title>Comparative genomics of Cryptococcus and Kwoniella reveals pathogenesis evolution and contrasting karyotype dynamics via intercentromeric recombination or chromosome fusion.</title>
        <authorList>
            <person name="Coelho M.A."/>
            <person name="David-Palma M."/>
            <person name="Shea T."/>
            <person name="Bowers K."/>
            <person name="McGinley-Smith S."/>
            <person name="Mohammad A.W."/>
            <person name="Gnirke A."/>
            <person name="Yurkov A.M."/>
            <person name="Nowrousian M."/>
            <person name="Sun S."/>
            <person name="Cuomo C.A."/>
            <person name="Heitman J."/>
        </authorList>
    </citation>
    <scope>NUCLEOTIDE SEQUENCE [LARGE SCALE GENOMIC DNA]</scope>
    <source>
        <strain evidence="12 13">CBS 13917</strain>
    </source>
</reference>
<feature type="compositionally biased region" description="Polar residues" evidence="11">
    <location>
        <begin position="62"/>
        <end position="71"/>
    </location>
</feature>
<organism evidence="12 13">
    <name type="scientific">Kwoniella newhampshirensis</name>
    <dbReference type="NCBI Taxonomy" id="1651941"/>
    <lineage>
        <taxon>Eukaryota</taxon>
        <taxon>Fungi</taxon>
        <taxon>Dikarya</taxon>
        <taxon>Basidiomycota</taxon>
        <taxon>Agaricomycotina</taxon>
        <taxon>Tremellomycetes</taxon>
        <taxon>Tremellales</taxon>
        <taxon>Cryptococcaceae</taxon>
        <taxon>Kwoniella</taxon>
    </lineage>
</organism>
<dbReference type="RefSeq" id="XP_066802896.1">
    <property type="nucleotide sequence ID" value="XM_066946504.1"/>
</dbReference>
<dbReference type="GeneID" id="92180655"/>
<keyword evidence="3 10" id="KW-0999">Mitochondrion inner membrane</keyword>
<dbReference type="PANTHER" id="PTHR31961:SF3">
    <property type="entry name" value="SENSITIVE TO HIGH EXPRESSION PROTEIN 9, MITOCHONDRIAL"/>
    <property type="match status" value="1"/>
</dbReference>
<dbReference type="GO" id="GO:0005743">
    <property type="term" value="C:mitochondrial inner membrane"/>
    <property type="evidence" value="ECO:0007669"/>
    <property type="project" value="UniProtKB-SubCell"/>
</dbReference>
<feature type="transmembrane region" description="Helical" evidence="10">
    <location>
        <begin position="298"/>
        <end position="318"/>
    </location>
</feature>
<name>A0AAW0Z1C3_9TREE</name>
<proteinExistence type="inferred from homology"/>
<comment type="caution">
    <text evidence="12">The sequence shown here is derived from an EMBL/GenBank/DDBJ whole genome shotgun (WGS) entry which is preliminary data.</text>
</comment>
<keyword evidence="13" id="KW-1185">Reference proteome</keyword>
<feature type="compositionally biased region" description="Polar residues" evidence="11">
    <location>
        <begin position="103"/>
        <end position="114"/>
    </location>
</feature>
<keyword evidence="7 10" id="KW-0496">Mitochondrion</keyword>
<dbReference type="Proteomes" id="UP001388673">
    <property type="component" value="Unassembled WGS sequence"/>
</dbReference>
<evidence type="ECO:0000256" key="9">
    <source>
        <dbReference type="ARBA" id="ARBA00024807"/>
    </source>
</evidence>
<dbReference type="Pfam" id="PF05546">
    <property type="entry name" value="She9_MDM33"/>
    <property type="match status" value="1"/>
</dbReference>
<dbReference type="GO" id="GO:0007007">
    <property type="term" value="P:inner mitochondrial membrane organization"/>
    <property type="evidence" value="ECO:0007669"/>
    <property type="project" value="TreeGrafter"/>
</dbReference>
<keyword evidence="5 10" id="KW-1133">Transmembrane helix</keyword>
<evidence type="ECO:0000256" key="1">
    <source>
        <dbReference type="ARBA" id="ARBA00007472"/>
    </source>
</evidence>
<evidence type="ECO:0000256" key="5">
    <source>
        <dbReference type="ARBA" id="ARBA00022989"/>
    </source>
</evidence>
<comment type="subunit">
    <text evidence="10">Homooligomer.</text>
</comment>
<gene>
    <name evidence="12" type="ORF">IAR55_003397</name>
</gene>
<dbReference type="InterPro" id="IPR008839">
    <property type="entry name" value="MDM33_fungi"/>
</dbReference>
<evidence type="ECO:0000256" key="7">
    <source>
        <dbReference type="ARBA" id="ARBA00023128"/>
    </source>
</evidence>
<dbReference type="PANTHER" id="PTHR31961">
    <property type="entry name" value="SENSITIVE TO HIGH EXPRESSION PROTEIN 9, MITOCHONDRIAL"/>
    <property type="match status" value="1"/>
</dbReference>
<evidence type="ECO:0000256" key="2">
    <source>
        <dbReference type="ARBA" id="ARBA00022692"/>
    </source>
</evidence>
<dbReference type="AlphaFoldDB" id="A0AAW0Z1C3"/>
<comment type="subcellular location">
    <subcellularLocation>
        <location evidence="10">Mitochondrion inner membrane</location>
        <topology evidence="10">Multi-pass membrane protein</topology>
    </subcellularLocation>
</comment>
<keyword evidence="8 10" id="KW-0472">Membrane</keyword>
<evidence type="ECO:0000256" key="10">
    <source>
        <dbReference type="RuleBase" id="RU364128"/>
    </source>
</evidence>
<evidence type="ECO:0000313" key="13">
    <source>
        <dbReference type="Proteomes" id="UP001388673"/>
    </source>
</evidence>
<evidence type="ECO:0000313" key="12">
    <source>
        <dbReference type="EMBL" id="KAK8854658.1"/>
    </source>
</evidence>
<dbReference type="EMBL" id="JBCAWK010000006">
    <property type="protein sequence ID" value="KAK8854658.1"/>
    <property type="molecule type" value="Genomic_DNA"/>
</dbReference>
<comment type="function">
    <text evidence="9">Required for the maintenance of the structure of the mitochondrial inner membrane. Involved in mitochondrial morphology. Causes growth arrest when highly overexpressed.</text>
</comment>
<feature type="compositionally biased region" description="Polar residues" evidence="11">
    <location>
        <begin position="81"/>
        <end position="90"/>
    </location>
</feature>
<evidence type="ECO:0000256" key="3">
    <source>
        <dbReference type="ARBA" id="ARBA00022792"/>
    </source>
</evidence>
<protein>
    <recommendedName>
        <fullName evidence="10">Sensitive to high expression protein 9, mitochondrial</fullName>
    </recommendedName>
</protein>
<evidence type="ECO:0000256" key="4">
    <source>
        <dbReference type="ARBA" id="ARBA00022946"/>
    </source>
</evidence>
<evidence type="ECO:0000256" key="11">
    <source>
        <dbReference type="SAM" id="MobiDB-lite"/>
    </source>
</evidence>
<comment type="similarity">
    <text evidence="1 10">Belongs to the SHE9 family.</text>
</comment>
<feature type="region of interest" description="Disordered" evidence="11">
    <location>
        <begin position="33"/>
        <end position="115"/>
    </location>
</feature>
<evidence type="ECO:0000256" key="8">
    <source>
        <dbReference type="ARBA" id="ARBA00023136"/>
    </source>
</evidence>
<dbReference type="KEGG" id="kne:92180655"/>
<evidence type="ECO:0000256" key="6">
    <source>
        <dbReference type="ARBA" id="ARBA00023054"/>
    </source>
</evidence>
<keyword evidence="2 10" id="KW-0812">Transmembrane</keyword>
<feature type="transmembrane region" description="Helical" evidence="10">
    <location>
        <begin position="437"/>
        <end position="459"/>
    </location>
</feature>
<accession>A0AAW0Z1C3</accession>